<keyword evidence="3" id="KW-1185">Reference proteome</keyword>
<protein>
    <submittedName>
        <fullName evidence="2">Uncharacterized protein</fullName>
    </submittedName>
</protein>
<evidence type="ECO:0000313" key="3">
    <source>
        <dbReference type="Proteomes" id="UP000006906"/>
    </source>
</evidence>
<reference evidence="2 3" key="1">
    <citation type="journal article" date="2007" name="Science">
        <title>The Chlamydomonas genome reveals the evolution of key animal and plant functions.</title>
        <authorList>
            <person name="Merchant S.S."/>
            <person name="Prochnik S.E."/>
            <person name="Vallon O."/>
            <person name="Harris E.H."/>
            <person name="Karpowicz S.J."/>
            <person name="Witman G.B."/>
            <person name="Terry A."/>
            <person name="Salamov A."/>
            <person name="Fritz-Laylin L.K."/>
            <person name="Marechal-Drouard L."/>
            <person name="Marshall W.F."/>
            <person name="Qu L.H."/>
            <person name="Nelson D.R."/>
            <person name="Sanderfoot A.A."/>
            <person name="Spalding M.H."/>
            <person name="Kapitonov V.V."/>
            <person name="Ren Q."/>
            <person name="Ferris P."/>
            <person name="Lindquist E."/>
            <person name="Shapiro H."/>
            <person name="Lucas S.M."/>
            <person name="Grimwood J."/>
            <person name="Schmutz J."/>
            <person name="Cardol P."/>
            <person name="Cerutti H."/>
            <person name="Chanfreau G."/>
            <person name="Chen C.L."/>
            <person name="Cognat V."/>
            <person name="Croft M.T."/>
            <person name="Dent R."/>
            <person name="Dutcher S."/>
            <person name="Fernandez E."/>
            <person name="Fukuzawa H."/>
            <person name="Gonzalez-Ballester D."/>
            <person name="Gonzalez-Halphen D."/>
            <person name="Hallmann A."/>
            <person name="Hanikenne M."/>
            <person name="Hippler M."/>
            <person name="Inwood W."/>
            <person name="Jabbari K."/>
            <person name="Kalanon M."/>
            <person name="Kuras R."/>
            <person name="Lefebvre P.A."/>
            <person name="Lemaire S.D."/>
            <person name="Lobanov A.V."/>
            <person name="Lohr M."/>
            <person name="Manuell A."/>
            <person name="Meier I."/>
            <person name="Mets L."/>
            <person name="Mittag M."/>
            <person name="Mittelmeier T."/>
            <person name="Moroney J.V."/>
            <person name="Moseley J."/>
            <person name="Napoli C."/>
            <person name="Nedelcu A.M."/>
            <person name="Niyogi K."/>
            <person name="Novoselov S.V."/>
            <person name="Paulsen I.T."/>
            <person name="Pazour G."/>
            <person name="Purton S."/>
            <person name="Ral J.P."/>
            <person name="Riano-Pachon D.M."/>
            <person name="Riekhof W."/>
            <person name="Rymarquis L."/>
            <person name="Schroda M."/>
            <person name="Stern D."/>
            <person name="Umen J."/>
            <person name="Willows R."/>
            <person name="Wilson N."/>
            <person name="Zimmer S.L."/>
            <person name="Allmer J."/>
            <person name="Balk J."/>
            <person name="Bisova K."/>
            <person name="Chen C.J."/>
            <person name="Elias M."/>
            <person name="Gendler K."/>
            <person name="Hauser C."/>
            <person name="Lamb M.R."/>
            <person name="Ledford H."/>
            <person name="Long J.C."/>
            <person name="Minagawa J."/>
            <person name="Page M.D."/>
            <person name="Pan J."/>
            <person name="Pootakham W."/>
            <person name="Roje S."/>
            <person name="Rose A."/>
            <person name="Stahlberg E."/>
            <person name="Terauchi A.M."/>
            <person name="Yang P."/>
            <person name="Ball S."/>
            <person name="Bowler C."/>
            <person name="Dieckmann C.L."/>
            <person name="Gladyshev V.N."/>
            <person name="Green P."/>
            <person name="Jorgensen R."/>
            <person name="Mayfield S."/>
            <person name="Mueller-Roeber B."/>
            <person name="Rajamani S."/>
            <person name="Sayre R.T."/>
            <person name="Brokstein P."/>
            <person name="Dubchak I."/>
            <person name="Goodstein D."/>
            <person name="Hornick L."/>
            <person name="Huang Y.W."/>
            <person name="Jhaveri J."/>
            <person name="Luo Y."/>
            <person name="Martinez D."/>
            <person name="Ngau W.C."/>
            <person name="Otillar B."/>
            <person name="Poliakov A."/>
            <person name="Porter A."/>
            <person name="Szajkowski L."/>
            <person name="Werner G."/>
            <person name="Zhou K."/>
            <person name="Grigoriev I.V."/>
            <person name="Rokhsar D.S."/>
            <person name="Grossman A.R."/>
        </authorList>
    </citation>
    <scope>NUCLEOTIDE SEQUENCE [LARGE SCALE GENOMIC DNA]</scope>
    <source>
        <strain evidence="3">CC-503</strain>
    </source>
</reference>
<dbReference type="RefSeq" id="XP_001698430.2">
    <property type="nucleotide sequence ID" value="XM_001698378.2"/>
</dbReference>
<sequence>MDAPLSLVPIVGRPATGDSEKQRQHASKQVRPPGAGGRPQPRRKRVLDRHVTVRPLGDGGDFPYLSPSPPHTHTRTPAYLSKPGKAQTYLRTARRLRGEVERATTIR</sequence>
<gene>
    <name evidence="2" type="ORF">CHLRE_10g463355v5</name>
</gene>
<evidence type="ECO:0000256" key="1">
    <source>
        <dbReference type="SAM" id="MobiDB-lite"/>
    </source>
</evidence>
<dbReference type="GeneID" id="5724165"/>
<dbReference type="AlphaFoldDB" id="A0A2K3DC20"/>
<dbReference type="InParanoid" id="A0A2K3DC20"/>
<organism evidence="2 3">
    <name type="scientific">Chlamydomonas reinhardtii</name>
    <name type="common">Chlamydomonas smithii</name>
    <dbReference type="NCBI Taxonomy" id="3055"/>
    <lineage>
        <taxon>Eukaryota</taxon>
        <taxon>Viridiplantae</taxon>
        <taxon>Chlorophyta</taxon>
        <taxon>core chlorophytes</taxon>
        <taxon>Chlorophyceae</taxon>
        <taxon>CS clade</taxon>
        <taxon>Chlamydomonadales</taxon>
        <taxon>Chlamydomonadaceae</taxon>
        <taxon>Chlamydomonas</taxon>
    </lineage>
</organism>
<accession>A0A2K3DC20</accession>
<dbReference type="Proteomes" id="UP000006906">
    <property type="component" value="Chromosome 10"/>
</dbReference>
<evidence type="ECO:0000313" key="2">
    <source>
        <dbReference type="EMBL" id="PNW78075.1"/>
    </source>
</evidence>
<dbReference type="KEGG" id="cre:CHLRE_10g463355v5"/>
<proteinExistence type="predicted"/>
<name>A0A2K3DC20_CHLRE</name>
<feature type="region of interest" description="Disordered" evidence="1">
    <location>
        <begin position="1"/>
        <end position="80"/>
    </location>
</feature>
<dbReference type="PaxDb" id="3055-EDP07923"/>
<dbReference type="EMBL" id="CM008971">
    <property type="protein sequence ID" value="PNW78075.1"/>
    <property type="molecule type" value="Genomic_DNA"/>
</dbReference>
<dbReference type="ExpressionAtlas" id="A0A2K3DC20">
    <property type="expression patterns" value="baseline and differential"/>
</dbReference>
<dbReference type="Gramene" id="PNW78075">
    <property type="protein sequence ID" value="PNW78075"/>
    <property type="gene ID" value="CHLRE_10g463355v5"/>
</dbReference>